<name>A0A0H5R4U9_9EUKA</name>
<keyword evidence="4" id="KW-0175">Coiled coil</keyword>
<dbReference type="InterPro" id="IPR016661">
    <property type="entry name" value="PFDN4"/>
</dbReference>
<sequence>MKPGLGRGGAEPKNQDVAWEDQKRINRFGKLNLKHEEIMDELKTEQKKMEEFKDAQAAIETAMDDGDLMVNFGAIFVESTEDEAAEYIRKSSEAISAKIQREQSMLNAIEREMQELKAALYAKFGSSINLETAAVDV</sequence>
<dbReference type="GO" id="GO:0016272">
    <property type="term" value="C:prefoldin complex"/>
    <property type="evidence" value="ECO:0007669"/>
    <property type="project" value="UniProtKB-UniRule"/>
</dbReference>
<dbReference type="PANTHER" id="PTHR21100:SF9">
    <property type="entry name" value="PREFOLDIN SUBUNIT 4"/>
    <property type="match status" value="1"/>
</dbReference>
<dbReference type="InterPro" id="IPR002777">
    <property type="entry name" value="PFD_beta-like"/>
</dbReference>
<accession>A0A0H5R4U9</accession>
<dbReference type="GO" id="GO:0006457">
    <property type="term" value="P:protein folding"/>
    <property type="evidence" value="ECO:0007669"/>
    <property type="project" value="UniProtKB-UniRule"/>
</dbReference>
<dbReference type="SUPFAM" id="SSF46579">
    <property type="entry name" value="Prefoldin"/>
    <property type="match status" value="1"/>
</dbReference>
<protein>
    <recommendedName>
        <fullName evidence="3">Prefoldin subunit 4</fullName>
    </recommendedName>
</protein>
<dbReference type="AlphaFoldDB" id="A0A0H5R4U9"/>
<dbReference type="Gene3D" id="1.10.287.370">
    <property type="match status" value="1"/>
</dbReference>
<evidence type="ECO:0000256" key="2">
    <source>
        <dbReference type="ARBA" id="ARBA00023186"/>
    </source>
</evidence>
<dbReference type="InterPro" id="IPR009053">
    <property type="entry name" value="Prefoldin"/>
</dbReference>
<organism evidence="5">
    <name type="scientific">Spongospora subterranea</name>
    <dbReference type="NCBI Taxonomy" id="70186"/>
    <lineage>
        <taxon>Eukaryota</taxon>
        <taxon>Sar</taxon>
        <taxon>Rhizaria</taxon>
        <taxon>Endomyxa</taxon>
        <taxon>Phytomyxea</taxon>
        <taxon>Plasmodiophorida</taxon>
        <taxon>Plasmodiophoridae</taxon>
        <taxon>Spongospora</taxon>
    </lineage>
</organism>
<comment type="similarity">
    <text evidence="1 3">Belongs to the prefoldin subunit beta family.</text>
</comment>
<keyword evidence="2 3" id="KW-0143">Chaperone</keyword>
<evidence type="ECO:0000313" key="5">
    <source>
        <dbReference type="EMBL" id="CRZ09215.1"/>
    </source>
</evidence>
<proteinExistence type="inferred from homology"/>
<evidence type="ECO:0000256" key="3">
    <source>
        <dbReference type="PIRNR" id="PIRNR016477"/>
    </source>
</evidence>
<reference evidence="5" key="1">
    <citation type="submission" date="2015-04" db="EMBL/GenBank/DDBJ databases">
        <title>The genome sequence of the plant pathogenic Rhizarian Plasmodiophora brassicae reveals insights in its biotrophic life cycle and the origin of chitin synthesis.</title>
        <authorList>
            <person name="Schwelm A."/>
            <person name="Fogelqvist J."/>
            <person name="Knaust A."/>
            <person name="Julke S."/>
            <person name="Lilja T."/>
            <person name="Dhandapani V."/>
            <person name="Bonilla-Rosso G."/>
            <person name="Karlsson M."/>
            <person name="Shevchenko A."/>
            <person name="Choi S.R."/>
            <person name="Kim H.G."/>
            <person name="Park J.Y."/>
            <person name="Lim Y.P."/>
            <person name="Ludwig-Muller J."/>
            <person name="Dixelius C."/>
        </authorList>
    </citation>
    <scope>NUCLEOTIDE SEQUENCE</scope>
    <source>
        <tissue evidence="5">Potato root galls</tissue>
    </source>
</reference>
<comment type="function">
    <text evidence="3">Binds specifically to cytosolic chaperonin (c-CPN) and transfers target proteins to it. Binds to nascent polypeptide chain and promotes folding in an environment in which there are many competing pathways for nonnative proteins.</text>
</comment>
<dbReference type="PIRSF" id="PIRSF016477">
    <property type="entry name" value="Prefoldin_subunit_4"/>
    <property type="match status" value="1"/>
</dbReference>
<dbReference type="GO" id="GO:0005737">
    <property type="term" value="C:cytoplasm"/>
    <property type="evidence" value="ECO:0007669"/>
    <property type="project" value="TreeGrafter"/>
</dbReference>
<dbReference type="Pfam" id="PF01920">
    <property type="entry name" value="Prefoldin_2"/>
    <property type="match status" value="1"/>
</dbReference>
<dbReference type="EMBL" id="HACM01008773">
    <property type="protein sequence ID" value="CRZ09215.1"/>
    <property type="molecule type" value="Transcribed_RNA"/>
</dbReference>
<comment type="subunit">
    <text evidence="3">Heterohexamer of two PFD-alpha type and four PFD-beta type subunits.</text>
</comment>
<dbReference type="GO" id="GO:0051082">
    <property type="term" value="F:unfolded protein binding"/>
    <property type="evidence" value="ECO:0007669"/>
    <property type="project" value="InterPro"/>
</dbReference>
<dbReference type="PANTHER" id="PTHR21100">
    <property type="entry name" value="PREFOLDIN SUBUNIT 4"/>
    <property type="match status" value="1"/>
</dbReference>
<feature type="coiled-coil region" evidence="4">
    <location>
        <begin position="92"/>
        <end position="119"/>
    </location>
</feature>
<evidence type="ECO:0000256" key="4">
    <source>
        <dbReference type="SAM" id="Coils"/>
    </source>
</evidence>
<evidence type="ECO:0000256" key="1">
    <source>
        <dbReference type="ARBA" id="ARBA00008045"/>
    </source>
</evidence>